<dbReference type="CDD" id="cd16917">
    <property type="entry name" value="HATPase_UhpB-NarQ-NarX-like"/>
    <property type="match status" value="1"/>
</dbReference>
<dbReference type="InterPro" id="IPR011712">
    <property type="entry name" value="Sig_transdc_His_kin_sub3_dim/P"/>
</dbReference>
<dbReference type="InterPro" id="IPR050482">
    <property type="entry name" value="Sensor_HK_TwoCompSys"/>
</dbReference>
<organism evidence="11 12">
    <name type="scientific">Nocardiopsis changdeensis</name>
    <dbReference type="NCBI Taxonomy" id="2831969"/>
    <lineage>
        <taxon>Bacteria</taxon>
        <taxon>Bacillati</taxon>
        <taxon>Actinomycetota</taxon>
        <taxon>Actinomycetes</taxon>
        <taxon>Streptosporangiales</taxon>
        <taxon>Nocardiopsidaceae</taxon>
        <taxon>Nocardiopsis</taxon>
    </lineage>
</organism>
<keyword evidence="8" id="KW-0902">Two-component regulatory system</keyword>
<comment type="catalytic activity">
    <reaction evidence="1">
        <text>ATP + protein L-histidine = ADP + protein N-phospho-L-histidine.</text>
        <dbReference type="EC" id="2.7.13.3"/>
    </reaction>
</comment>
<evidence type="ECO:0000256" key="1">
    <source>
        <dbReference type="ARBA" id="ARBA00000085"/>
    </source>
</evidence>
<evidence type="ECO:0000256" key="9">
    <source>
        <dbReference type="SAM" id="Phobius"/>
    </source>
</evidence>
<dbReference type="EC" id="2.7.13.3" evidence="2"/>
<dbReference type="PANTHER" id="PTHR24421:SF10">
    <property type="entry name" value="NITRATE_NITRITE SENSOR PROTEIN NARQ"/>
    <property type="match status" value="1"/>
</dbReference>
<dbReference type="SMART" id="SM00387">
    <property type="entry name" value="HATPase_c"/>
    <property type="match status" value="1"/>
</dbReference>
<protein>
    <recommendedName>
        <fullName evidence="2">histidine kinase</fullName>
        <ecNumber evidence="2">2.7.13.3</ecNumber>
    </recommendedName>
</protein>
<feature type="transmembrane region" description="Helical" evidence="9">
    <location>
        <begin position="101"/>
        <end position="125"/>
    </location>
</feature>
<reference evidence="11 12" key="1">
    <citation type="submission" date="2021-05" db="EMBL/GenBank/DDBJ databases">
        <title>Direct Submission.</title>
        <authorList>
            <person name="Li K."/>
            <person name="Gao J."/>
        </authorList>
    </citation>
    <scope>NUCLEOTIDE SEQUENCE [LARGE SCALE GENOMIC DNA]</scope>
    <source>
        <strain evidence="11 12">Mg02</strain>
    </source>
</reference>
<sequence>MSGGRAAVAGRWWEPVAAVAGRFARSLAGAWAGQVTAAVTVLWVVAAPAALWPPLRPAVAGWAVRVAEWDLGRLARWYGRAVHPDPGVRARVLYLVARLPVALVASLLLFVLGGLAVLFGVGLVWDALTGGASAVDIRMTGVRMHVSSLSLGAIFGLGTAGLLWAGTEAVASVEALLARRLVGPSTRDLMVRRIDELTRTRSEVVRAVDEERRRIERDLHDGVQQRVVALSMLLGRARRGGDAERAAGLVRDAHAEALVLLEELRDVAWRVYPNALDTLGLEAALTEVADRCPLPVAVRVSADPVPVGVPATALYFVAREAITNAVKHAGAGQVAVHLTGGGGGWELRVWDDGRGGADPAGGGLTGLARRVAALDGTLSVDSPVGGPTTVCAVLPG</sequence>
<evidence type="ECO:0000256" key="6">
    <source>
        <dbReference type="ARBA" id="ARBA00022777"/>
    </source>
</evidence>
<dbReference type="Gene3D" id="1.20.5.1930">
    <property type="match status" value="1"/>
</dbReference>
<keyword evidence="4" id="KW-0808">Transferase</keyword>
<keyword evidence="6 11" id="KW-0418">Kinase</keyword>
<keyword evidence="5" id="KW-0547">Nucleotide-binding</keyword>
<dbReference type="Pfam" id="PF02518">
    <property type="entry name" value="HATPase_c"/>
    <property type="match status" value="1"/>
</dbReference>
<dbReference type="GO" id="GO:0016301">
    <property type="term" value="F:kinase activity"/>
    <property type="evidence" value="ECO:0007669"/>
    <property type="project" value="UniProtKB-KW"/>
</dbReference>
<evidence type="ECO:0000256" key="5">
    <source>
        <dbReference type="ARBA" id="ARBA00022741"/>
    </source>
</evidence>
<feature type="transmembrane region" description="Helical" evidence="9">
    <location>
        <begin position="31"/>
        <end position="52"/>
    </location>
</feature>
<name>A0ABX8BXU4_9ACTN</name>
<gene>
    <name evidence="11" type="ORF">KGD84_16170</name>
</gene>
<proteinExistence type="predicted"/>
<keyword evidence="7" id="KW-0067">ATP-binding</keyword>
<dbReference type="InterPro" id="IPR003594">
    <property type="entry name" value="HATPase_dom"/>
</dbReference>
<evidence type="ECO:0000256" key="3">
    <source>
        <dbReference type="ARBA" id="ARBA00022553"/>
    </source>
</evidence>
<dbReference type="EMBL" id="CP074133">
    <property type="protein sequence ID" value="QUX25633.1"/>
    <property type="molecule type" value="Genomic_DNA"/>
</dbReference>
<evidence type="ECO:0000259" key="10">
    <source>
        <dbReference type="SMART" id="SM00387"/>
    </source>
</evidence>
<dbReference type="Proteomes" id="UP000676079">
    <property type="component" value="Chromosome"/>
</dbReference>
<accession>A0ABX8BXU4</accession>
<dbReference type="InterPro" id="IPR036890">
    <property type="entry name" value="HATPase_C_sf"/>
</dbReference>
<evidence type="ECO:0000313" key="11">
    <source>
        <dbReference type="EMBL" id="QUX25633.1"/>
    </source>
</evidence>
<feature type="transmembrane region" description="Helical" evidence="9">
    <location>
        <begin position="146"/>
        <end position="166"/>
    </location>
</feature>
<keyword evidence="9" id="KW-0472">Membrane</keyword>
<evidence type="ECO:0000256" key="4">
    <source>
        <dbReference type="ARBA" id="ARBA00022679"/>
    </source>
</evidence>
<evidence type="ECO:0000313" key="12">
    <source>
        <dbReference type="Proteomes" id="UP000676079"/>
    </source>
</evidence>
<evidence type="ECO:0000256" key="7">
    <source>
        <dbReference type="ARBA" id="ARBA00022840"/>
    </source>
</evidence>
<dbReference type="PANTHER" id="PTHR24421">
    <property type="entry name" value="NITRATE/NITRITE SENSOR PROTEIN NARX-RELATED"/>
    <property type="match status" value="1"/>
</dbReference>
<keyword evidence="9" id="KW-0812">Transmembrane</keyword>
<evidence type="ECO:0000256" key="2">
    <source>
        <dbReference type="ARBA" id="ARBA00012438"/>
    </source>
</evidence>
<dbReference type="SUPFAM" id="SSF55874">
    <property type="entry name" value="ATPase domain of HSP90 chaperone/DNA topoisomerase II/histidine kinase"/>
    <property type="match status" value="1"/>
</dbReference>
<dbReference type="Pfam" id="PF07730">
    <property type="entry name" value="HisKA_3"/>
    <property type="match status" value="1"/>
</dbReference>
<dbReference type="Gene3D" id="3.30.565.10">
    <property type="entry name" value="Histidine kinase-like ATPase, C-terminal domain"/>
    <property type="match status" value="1"/>
</dbReference>
<keyword evidence="12" id="KW-1185">Reference proteome</keyword>
<feature type="domain" description="Histidine kinase/HSP90-like ATPase" evidence="10">
    <location>
        <begin position="309"/>
        <end position="396"/>
    </location>
</feature>
<keyword evidence="9" id="KW-1133">Transmembrane helix</keyword>
<evidence type="ECO:0000256" key="8">
    <source>
        <dbReference type="ARBA" id="ARBA00023012"/>
    </source>
</evidence>
<keyword evidence="3" id="KW-0597">Phosphoprotein</keyword>